<proteinExistence type="predicted"/>
<dbReference type="PROSITE" id="PS51257">
    <property type="entry name" value="PROKAR_LIPOPROTEIN"/>
    <property type="match status" value="1"/>
</dbReference>
<organism evidence="1 2">
    <name type="scientific">Thermotoga petrophila</name>
    <dbReference type="NCBI Taxonomy" id="93929"/>
    <lineage>
        <taxon>Bacteria</taxon>
        <taxon>Thermotogati</taxon>
        <taxon>Thermotogota</taxon>
        <taxon>Thermotogae</taxon>
        <taxon>Thermotogales</taxon>
        <taxon>Thermotogaceae</taxon>
        <taxon>Thermotoga</taxon>
    </lineage>
</organism>
<dbReference type="RefSeq" id="WP_012310531.1">
    <property type="nucleotide sequence ID" value="NZ_DAITJQ010000003.1"/>
</dbReference>
<name>A0A101ER97_9THEM</name>
<dbReference type="EMBL" id="LGFG01000023">
    <property type="protein sequence ID" value="KUK23457.1"/>
    <property type="molecule type" value="Genomic_DNA"/>
</dbReference>
<comment type="caution">
    <text evidence="1">The sequence shown here is derived from an EMBL/GenBank/DDBJ whole genome shotgun (WGS) entry which is preliminary data.</text>
</comment>
<evidence type="ECO:0000313" key="2">
    <source>
        <dbReference type="Proteomes" id="UP000058636"/>
    </source>
</evidence>
<dbReference type="AlphaFoldDB" id="A0A101ER97"/>
<dbReference type="Proteomes" id="UP000058636">
    <property type="component" value="Unassembled WGS sequence"/>
</dbReference>
<dbReference type="PATRIC" id="fig|93930.3.peg.1235"/>
<sequence length="210" mass="23304">MRVLLPAFLLLLAVGCALVSPGKADLYVYLFNVGTDENATVDLESSYLSVNGKEYTLEDVLANDEGVFLTTVDIPFDLSDFELTVAATIVFDEQTKEVSFKTTPVVLYHSAGKFSTDTVLKSNAYQLLDLEKKKIFAVEDPVKVYGELTSEGSVVTLSFGEYEMKVPVYNGEFLFYLPGTDESYDVDVFFDSDSTSLTIQEGRDEYEVAF</sequence>
<protein>
    <submittedName>
        <fullName evidence="1">Uncharacterized protein</fullName>
    </submittedName>
</protein>
<evidence type="ECO:0000313" key="1">
    <source>
        <dbReference type="EMBL" id="KUK23457.1"/>
    </source>
</evidence>
<accession>A0A101ER97</accession>
<reference evidence="1 2" key="1">
    <citation type="journal article" date="2015" name="MBio">
        <title>Genome-Resolved Metagenomic Analysis Reveals Roles for Candidate Phyla and Other Microbial Community Members in Biogeochemical Transformations in Oil Reservoirs.</title>
        <authorList>
            <person name="Hu P."/>
            <person name="Tom L."/>
            <person name="Singh A."/>
            <person name="Thomas B.C."/>
            <person name="Baker B.J."/>
            <person name="Piceno Y.M."/>
            <person name="Andersen G.L."/>
            <person name="Banfield J.F."/>
        </authorList>
    </citation>
    <scope>NUCLEOTIDE SEQUENCE [LARGE SCALE GENOMIC DNA]</scope>
    <source>
        <strain evidence="1">46_26</strain>
    </source>
</reference>
<gene>
    <name evidence="1" type="ORF">XD57_0451</name>
</gene>